<accession>A0A918ZNA8</accession>
<dbReference type="SUPFAM" id="SSF55424">
    <property type="entry name" value="FAD/NAD-linked reductases, dimerisation (C-terminal) domain"/>
    <property type="match status" value="1"/>
</dbReference>
<feature type="domain" description="FAD/NAD(P)-binding" evidence="5">
    <location>
        <begin position="6"/>
        <end position="299"/>
    </location>
</feature>
<dbReference type="PRINTS" id="PR00368">
    <property type="entry name" value="FADPNR"/>
</dbReference>
<keyword evidence="4" id="KW-0560">Oxidoreductase</keyword>
<dbReference type="InterPro" id="IPR036188">
    <property type="entry name" value="FAD/NAD-bd_sf"/>
</dbReference>
<comment type="caution">
    <text evidence="7">The sequence shown here is derived from an EMBL/GenBank/DDBJ whole genome shotgun (WGS) entry which is preliminary data.</text>
</comment>
<protein>
    <submittedName>
        <fullName evidence="7">Hypothetical rubredoxin/ferredoxin reductase</fullName>
    </submittedName>
</protein>
<keyword evidence="2" id="KW-0285">Flavoprotein</keyword>
<name>A0A918ZNA8_9ACTN</name>
<dbReference type="InterPro" id="IPR023753">
    <property type="entry name" value="FAD/NAD-binding_dom"/>
</dbReference>
<dbReference type="Pfam" id="PF07992">
    <property type="entry name" value="Pyr_redox_2"/>
    <property type="match status" value="1"/>
</dbReference>
<reference evidence="7" key="1">
    <citation type="journal article" date="2014" name="Int. J. Syst. Evol. Microbiol.">
        <title>Complete genome sequence of Corynebacterium casei LMG S-19264T (=DSM 44701T), isolated from a smear-ripened cheese.</title>
        <authorList>
            <consortium name="US DOE Joint Genome Institute (JGI-PGF)"/>
            <person name="Walter F."/>
            <person name="Albersmeier A."/>
            <person name="Kalinowski J."/>
            <person name="Ruckert C."/>
        </authorList>
    </citation>
    <scope>NUCLEOTIDE SEQUENCE</scope>
    <source>
        <strain evidence="7">CGMCC 4.7403</strain>
    </source>
</reference>
<gene>
    <name evidence="7" type="ORF">GCM10017771_84950</name>
</gene>
<dbReference type="PROSITE" id="PS51257">
    <property type="entry name" value="PROKAR_LIPOPROTEIN"/>
    <property type="match status" value="1"/>
</dbReference>
<dbReference type="PANTHER" id="PTHR43557">
    <property type="entry name" value="APOPTOSIS-INDUCING FACTOR 1"/>
    <property type="match status" value="1"/>
</dbReference>
<evidence type="ECO:0000259" key="5">
    <source>
        <dbReference type="Pfam" id="PF07992"/>
    </source>
</evidence>
<organism evidence="7 8">
    <name type="scientific">Streptomyces capitiformicae</name>
    <dbReference type="NCBI Taxonomy" id="2014920"/>
    <lineage>
        <taxon>Bacteria</taxon>
        <taxon>Bacillati</taxon>
        <taxon>Actinomycetota</taxon>
        <taxon>Actinomycetes</taxon>
        <taxon>Kitasatosporales</taxon>
        <taxon>Streptomycetaceae</taxon>
        <taxon>Streptomyces</taxon>
    </lineage>
</organism>
<dbReference type="Gene3D" id="3.30.390.30">
    <property type="match status" value="1"/>
</dbReference>
<dbReference type="EMBL" id="BNAT01000053">
    <property type="protein sequence ID" value="GHE61733.1"/>
    <property type="molecule type" value="Genomic_DNA"/>
</dbReference>
<evidence type="ECO:0000256" key="3">
    <source>
        <dbReference type="ARBA" id="ARBA00022827"/>
    </source>
</evidence>
<keyword evidence="8" id="KW-1185">Reference proteome</keyword>
<dbReference type="Proteomes" id="UP000603227">
    <property type="component" value="Unassembled WGS sequence"/>
</dbReference>
<evidence type="ECO:0000313" key="8">
    <source>
        <dbReference type="Proteomes" id="UP000603227"/>
    </source>
</evidence>
<dbReference type="InterPro" id="IPR028202">
    <property type="entry name" value="Reductase_C"/>
</dbReference>
<dbReference type="PRINTS" id="PR00411">
    <property type="entry name" value="PNDRDTASEI"/>
</dbReference>
<proteinExistence type="predicted"/>
<comment type="cofactor">
    <cofactor evidence="1">
        <name>FAD</name>
        <dbReference type="ChEBI" id="CHEBI:57692"/>
    </cofactor>
</comment>
<dbReference type="Gene3D" id="3.50.50.60">
    <property type="entry name" value="FAD/NAD(P)-binding domain"/>
    <property type="match status" value="2"/>
</dbReference>
<keyword evidence="3" id="KW-0274">FAD</keyword>
<sequence>MNTPQRIAVVGAGLAAVSACDALRAHGYDGDLVLYSAEHGLAYDRPPLSKDVLLGKDRREDVLLRPGQWYDDQRVRLREGVVVQAIRPQPGGVELAGGVVETADRIVLATGGTPRALPVPGGADPEICLLRTWEDAQRLRERLLPGARVLVVGAGLIGAETAAVAVALGCRVTLVDPVGVPLAAAVGDDIATALHDRHRAEGIDVITAGVERIERRQGRFLIHLSGYGGTVTADTVVAGIGIRPATQLAEAAGLRVDNGIVVDADRRTSHPAVHAIGDVARGDGQRTRHEHWEAALRDGEAVGRGILGLPAVDAGAPWFWSDRYGSRLEAIGTMADAERTVLRGTVESGAFLAFGLRGDRMVAAAAIDRTRDIKAVRRIVDRGVAVDPAELADESTDLRSLLKR</sequence>
<dbReference type="GO" id="GO:0005737">
    <property type="term" value="C:cytoplasm"/>
    <property type="evidence" value="ECO:0007669"/>
    <property type="project" value="TreeGrafter"/>
</dbReference>
<dbReference type="AlphaFoldDB" id="A0A918ZNA8"/>
<evidence type="ECO:0000256" key="4">
    <source>
        <dbReference type="ARBA" id="ARBA00023002"/>
    </source>
</evidence>
<feature type="domain" description="Reductase C-terminal" evidence="6">
    <location>
        <begin position="318"/>
        <end position="402"/>
    </location>
</feature>
<evidence type="ECO:0000256" key="1">
    <source>
        <dbReference type="ARBA" id="ARBA00001974"/>
    </source>
</evidence>
<dbReference type="GO" id="GO:0016651">
    <property type="term" value="F:oxidoreductase activity, acting on NAD(P)H"/>
    <property type="evidence" value="ECO:0007669"/>
    <property type="project" value="TreeGrafter"/>
</dbReference>
<evidence type="ECO:0000256" key="2">
    <source>
        <dbReference type="ARBA" id="ARBA00022630"/>
    </source>
</evidence>
<dbReference type="InterPro" id="IPR050446">
    <property type="entry name" value="FAD-oxidoreductase/Apoptosis"/>
</dbReference>
<evidence type="ECO:0000313" key="7">
    <source>
        <dbReference type="EMBL" id="GHE61733.1"/>
    </source>
</evidence>
<evidence type="ECO:0000259" key="6">
    <source>
        <dbReference type="Pfam" id="PF14759"/>
    </source>
</evidence>
<dbReference type="RefSeq" id="WP_189787775.1">
    <property type="nucleotide sequence ID" value="NZ_BNAT01000053.1"/>
</dbReference>
<dbReference type="PANTHER" id="PTHR43557:SF2">
    <property type="entry name" value="RIESKE DOMAIN-CONTAINING PROTEIN-RELATED"/>
    <property type="match status" value="1"/>
</dbReference>
<dbReference type="SUPFAM" id="SSF51905">
    <property type="entry name" value="FAD/NAD(P)-binding domain"/>
    <property type="match status" value="2"/>
</dbReference>
<reference evidence="7" key="2">
    <citation type="submission" date="2020-09" db="EMBL/GenBank/DDBJ databases">
        <authorList>
            <person name="Sun Q."/>
            <person name="Zhou Y."/>
        </authorList>
    </citation>
    <scope>NUCLEOTIDE SEQUENCE</scope>
    <source>
        <strain evidence="7">CGMCC 4.7403</strain>
    </source>
</reference>
<dbReference type="InterPro" id="IPR016156">
    <property type="entry name" value="FAD/NAD-linked_Rdtase_dimer_sf"/>
</dbReference>
<dbReference type="Pfam" id="PF14759">
    <property type="entry name" value="Reductase_C"/>
    <property type="match status" value="1"/>
</dbReference>